<dbReference type="InterPro" id="IPR000223">
    <property type="entry name" value="Pept_S26A_signal_pept_1"/>
</dbReference>
<comment type="catalytic activity">
    <reaction evidence="3">
        <text>Cleavage of hydrophobic, N-terminal signal or leader sequences from secreted and periplasmic proteins.</text>
        <dbReference type="EC" id="3.4.21.89"/>
    </reaction>
</comment>
<comment type="similarity">
    <text evidence="2 3">Belongs to the peptidase S26 family.</text>
</comment>
<dbReference type="GO" id="GO:0009003">
    <property type="term" value="F:signal peptidase activity"/>
    <property type="evidence" value="ECO:0007669"/>
    <property type="project" value="UniProtKB-EC"/>
</dbReference>
<dbReference type="NCBIfam" id="TIGR02227">
    <property type="entry name" value="sigpep_I_bact"/>
    <property type="match status" value="1"/>
</dbReference>
<keyword evidence="6" id="KW-1185">Reference proteome</keyword>
<reference evidence="5 6" key="1">
    <citation type="submission" date="2021-10" db="EMBL/GenBank/DDBJ databases">
        <title>Anaerobic single-cell dispensing facilitates the cultivation of human gut bacteria.</title>
        <authorList>
            <person name="Afrizal A."/>
        </authorList>
    </citation>
    <scope>NUCLEOTIDE SEQUENCE [LARGE SCALE GENOMIC DNA]</scope>
    <source>
        <strain evidence="5 6">CLA-AA-H217</strain>
    </source>
</reference>
<sequence>MRAEKDQTCSQTIRKRRYSTEIKEGYIRLFWRIVLIVAVGWLLFTQVFLIGQAPDNEMFPAVEAGDLLIGYRLEQNLEKEDVVVYEVDGKTYVGRILGCETDVITMDDTGTLLVNGTAQTGEIAFPTYAKEGITYPYTVPEGSVFILGDYRTHAKDSREFGPISMEDVKAKVITILRRREL</sequence>
<dbReference type="Gene3D" id="2.10.109.10">
    <property type="entry name" value="Umud Fragment, subunit A"/>
    <property type="match status" value="1"/>
</dbReference>
<dbReference type="CDD" id="cd06530">
    <property type="entry name" value="S26_SPase_I"/>
    <property type="match status" value="1"/>
</dbReference>
<dbReference type="Pfam" id="PF10502">
    <property type="entry name" value="Peptidase_S26"/>
    <property type="match status" value="1"/>
</dbReference>
<keyword evidence="3 5" id="KW-0378">Hydrolase</keyword>
<dbReference type="EC" id="3.4.21.89" evidence="3"/>
<dbReference type="PRINTS" id="PR00727">
    <property type="entry name" value="LEADERPTASE"/>
</dbReference>
<dbReference type="PANTHER" id="PTHR43390:SF1">
    <property type="entry name" value="CHLOROPLAST PROCESSING PEPTIDASE"/>
    <property type="match status" value="1"/>
</dbReference>
<dbReference type="SUPFAM" id="SSF51306">
    <property type="entry name" value="LexA/Signal peptidase"/>
    <property type="match status" value="1"/>
</dbReference>
<proteinExistence type="inferred from homology"/>
<dbReference type="InterPro" id="IPR019533">
    <property type="entry name" value="Peptidase_S26"/>
</dbReference>
<evidence type="ECO:0000313" key="5">
    <source>
        <dbReference type="EMBL" id="MCC2226956.1"/>
    </source>
</evidence>
<evidence type="ECO:0000313" key="6">
    <source>
        <dbReference type="Proteomes" id="UP001198612"/>
    </source>
</evidence>
<dbReference type="GO" id="GO:0006465">
    <property type="term" value="P:signal peptide processing"/>
    <property type="evidence" value="ECO:0007669"/>
    <property type="project" value="InterPro"/>
</dbReference>
<dbReference type="Proteomes" id="UP001198612">
    <property type="component" value="Unassembled WGS sequence"/>
</dbReference>
<keyword evidence="3" id="KW-1133">Transmembrane helix</keyword>
<keyword evidence="3" id="KW-0812">Transmembrane</keyword>
<protein>
    <recommendedName>
        <fullName evidence="3">Signal peptidase I</fullName>
        <ecNumber evidence="3">3.4.21.89</ecNumber>
    </recommendedName>
</protein>
<dbReference type="GO" id="GO:0005886">
    <property type="term" value="C:plasma membrane"/>
    <property type="evidence" value="ECO:0007669"/>
    <property type="project" value="UniProtKB-SubCell"/>
</dbReference>
<dbReference type="RefSeq" id="WP_227588467.1">
    <property type="nucleotide sequence ID" value="NZ_JAJEQQ010000004.1"/>
</dbReference>
<evidence type="ECO:0000259" key="4">
    <source>
        <dbReference type="Pfam" id="PF10502"/>
    </source>
</evidence>
<organism evidence="5 6">
    <name type="scientific">Blautia fusiformis</name>
    <dbReference type="NCBI Taxonomy" id="2881264"/>
    <lineage>
        <taxon>Bacteria</taxon>
        <taxon>Bacillati</taxon>
        <taxon>Bacillota</taxon>
        <taxon>Clostridia</taxon>
        <taxon>Lachnospirales</taxon>
        <taxon>Lachnospiraceae</taxon>
        <taxon>Blautia</taxon>
    </lineage>
</organism>
<keyword evidence="3" id="KW-0472">Membrane</keyword>
<evidence type="ECO:0000256" key="3">
    <source>
        <dbReference type="RuleBase" id="RU362042"/>
    </source>
</evidence>
<feature type="domain" description="Peptidase S26" evidence="4">
    <location>
        <begin position="29"/>
        <end position="174"/>
    </location>
</feature>
<comment type="caution">
    <text evidence="5">The sequence shown here is derived from an EMBL/GenBank/DDBJ whole genome shotgun (WGS) entry which is preliminary data.</text>
</comment>
<evidence type="ECO:0000256" key="1">
    <source>
        <dbReference type="ARBA" id="ARBA00004401"/>
    </source>
</evidence>
<dbReference type="AlphaFoldDB" id="A0AAW4WC39"/>
<name>A0AAW4WC39_9FIRM</name>
<feature type="transmembrane region" description="Helical" evidence="3">
    <location>
        <begin position="29"/>
        <end position="50"/>
    </location>
</feature>
<comment type="subcellular location">
    <subcellularLocation>
        <location evidence="1">Cell membrane</location>
        <topology evidence="1">Single-pass type II membrane protein</topology>
    </subcellularLocation>
    <subcellularLocation>
        <location evidence="3">Membrane</location>
        <topology evidence="3">Single-pass type II membrane protein</topology>
    </subcellularLocation>
</comment>
<accession>A0AAW4WC39</accession>
<evidence type="ECO:0000256" key="2">
    <source>
        <dbReference type="ARBA" id="ARBA00009370"/>
    </source>
</evidence>
<gene>
    <name evidence="5" type="primary">lepB</name>
    <name evidence="5" type="ORF">LKD40_03905</name>
</gene>
<dbReference type="GO" id="GO:0004252">
    <property type="term" value="F:serine-type endopeptidase activity"/>
    <property type="evidence" value="ECO:0007669"/>
    <property type="project" value="InterPro"/>
</dbReference>
<dbReference type="PANTHER" id="PTHR43390">
    <property type="entry name" value="SIGNAL PEPTIDASE I"/>
    <property type="match status" value="1"/>
</dbReference>
<dbReference type="EMBL" id="JAJEQQ010000004">
    <property type="protein sequence ID" value="MCC2226956.1"/>
    <property type="molecule type" value="Genomic_DNA"/>
</dbReference>
<dbReference type="InterPro" id="IPR036286">
    <property type="entry name" value="LexA/Signal_pep-like_sf"/>
</dbReference>
<keyword evidence="3" id="KW-0645">Protease</keyword>